<sequence length="88" mass="9745">MHEDALTSFLNLLTPENREWLVDQPAAKQQEVTARHLEAVQGDKGDKDVGLGPYNTLDEDVDGVAVGDLQDPARMANAMVRQERERAS</sequence>
<dbReference type="RefSeq" id="WP_031065261.1">
    <property type="nucleotide sequence ID" value="NZ_JBHSPX010000005.1"/>
</dbReference>
<gene>
    <name evidence="1" type="ORF">ACFP4F_18575</name>
</gene>
<comment type="caution">
    <text evidence="1">The sequence shown here is derived from an EMBL/GenBank/DDBJ whole genome shotgun (WGS) entry which is preliminary data.</text>
</comment>
<keyword evidence="2" id="KW-1185">Reference proteome</keyword>
<dbReference type="EMBL" id="JBHSPX010000005">
    <property type="protein sequence ID" value="MFC6064541.1"/>
    <property type="molecule type" value="Genomic_DNA"/>
</dbReference>
<reference evidence="2" key="1">
    <citation type="journal article" date="2019" name="Int. J. Syst. Evol. Microbiol.">
        <title>The Global Catalogue of Microorganisms (GCM) 10K type strain sequencing project: providing services to taxonomists for standard genome sequencing and annotation.</title>
        <authorList>
            <consortium name="The Broad Institute Genomics Platform"/>
            <consortium name="The Broad Institute Genome Sequencing Center for Infectious Disease"/>
            <person name="Wu L."/>
            <person name="Ma J."/>
        </authorList>
    </citation>
    <scope>NUCLEOTIDE SEQUENCE [LARGE SCALE GENOMIC DNA]</scope>
    <source>
        <strain evidence="2">CGMCC 1.15180</strain>
    </source>
</reference>
<evidence type="ECO:0000313" key="1">
    <source>
        <dbReference type="EMBL" id="MFC6064541.1"/>
    </source>
</evidence>
<accession>A0ABW1MMA9</accession>
<dbReference type="Proteomes" id="UP001596139">
    <property type="component" value="Unassembled WGS sequence"/>
</dbReference>
<name>A0ABW1MMA9_9ACTN</name>
<protein>
    <submittedName>
        <fullName evidence="1">Uncharacterized protein</fullName>
    </submittedName>
</protein>
<organism evidence="1 2">
    <name type="scientific">Streptomyces ochraceiscleroticus</name>
    <dbReference type="NCBI Taxonomy" id="47761"/>
    <lineage>
        <taxon>Bacteria</taxon>
        <taxon>Bacillati</taxon>
        <taxon>Actinomycetota</taxon>
        <taxon>Actinomycetes</taxon>
        <taxon>Kitasatosporales</taxon>
        <taxon>Streptomycetaceae</taxon>
        <taxon>Streptomyces</taxon>
    </lineage>
</organism>
<evidence type="ECO:0000313" key="2">
    <source>
        <dbReference type="Proteomes" id="UP001596139"/>
    </source>
</evidence>
<proteinExistence type="predicted"/>